<dbReference type="PANTHER" id="PTHR30314">
    <property type="entry name" value="CELL DIVISION PROTEIN FTSZ-RELATED"/>
    <property type="match status" value="1"/>
</dbReference>
<dbReference type="InterPro" id="IPR003008">
    <property type="entry name" value="Tubulin_FtsZ_GTPase"/>
</dbReference>
<dbReference type="GO" id="GO:0051258">
    <property type="term" value="P:protein polymerization"/>
    <property type="evidence" value="ECO:0007669"/>
    <property type="project" value="UniProtKB-UniRule"/>
</dbReference>
<dbReference type="GO" id="GO:0043093">
    <property type="term" value="P:FtsZ-dependent cytokinesis"/>
    <property type="evidence" value="ECO:0007669"/>
    <property type="project" value="UniProtKB-UniRule"/>
</dbReference>
<dbReference type="GO" id="GO:0032153">
    <property type="term" value="C:cell division site"/>
    <property type="evidence" value="ECO:0007669"/>
    <property type="project" value="UniProtKB-UniRule"/>
</dbReference>
<keyword evidence="4" id="KW-0963">Cytoplasm</keyword>
<dbReference type="EMBL" id="FZNZ01000014">
    <property type="protein sequence ID" value="SNR84992.1"/>
    <property type="molecule type" value="Genomic_DNA"/>
</dbReference>
<keyword evidence="4" id="KW-0131">Cell cycle</keyword>
<comment type="similarity">
    <text evidence="1 4">Belongs to the FtsZ family.</text>
</comment>
<dbReference type="HAMAP" id="MF_00909">
    <property type="entry name" value="FtsZ"/>
    <property type="match status" value="1"/>
</dbReference>
<feature type="binding site" evidence="4">
    <location>
        <position position="192"/>
    </location>
    <ligand>
        <name>GTP</name>
        <dbReference type="ChEBI" id="CHEBI:37565"/>
    </ligand>
</feature>
<feature type="binding site" evidence="4">
    <location>
        <begin position="28"/>
        <end position="32"/>
    </location>
    <ligand>
        <name>GTP</name>
        <dbReference type="ChEBI" id="CHEBI:37565"/>
    </ligand>
</feature>
<keyword evidence="2 4" id="KW-0547">Nucleotide-binding</keyword>
<dbReference type="Proteomes" id="UP000198427">
    <property type="component" value="Unassembled WGS sequence"/>
</dbReference>
<dbReference type="CDD" id="cd02201">
    <property type="entry name" value="FtsZ_type1"/>
    <property type="match status" value="1"/>
</dbReference>
<evidence type="ECO:0000256" key="5">
    <source>
        <dbReference type="NCBIfam" id="TIGR00065"/>
    </source>
</evidence>
<protein>
    <recommendedName>
        <fullName evidence="4 5">Cell division protein FtsZ</fullName>
    </recommendedName>
</protein>
<dbReference type="NCBIfam" id="TIGR00065">
    <property type="entry name" value="ftsZ"/>
    <property type="match status" value="1"/>
</dbReference>
<comment type="subunit">
    <text evidence="4">Homodimer. Polymerizes to form a dynamic ring structure in a strictly GTP-dependent manner. Interacts directly with several other division proteins.</text>
</comment>
<evidence type="ECO:0000256" key="3">
    <source>
        <dbReference type="ARBA" id="ARBA00023134"/>
    </source>
</evidence>
<dbReference type="GO" id="GO:0003924">
    <property type="term" value="F:GTPase activity"/>
    <property type="evidence" value="ECO:0007669"/>
    <property type="project" value="UniProtKB-UniRule"/>
</dbReference>
<comment type="subcellular location">
    <subcellularLocation>
        <location evidence="4">Cytoplasm</location>
    </subcellularLocation>
    <text evidence="4">Assembles at midcell at the inner surface of the cytoplasmic membrane.</text>
</comment>
<dbReference type="Pfam" id="PF00091">
    <property type="entry name" value="Tubulin"/>
    <property type="match status" value="1"/>
</dbReference>
<dbReference type="SUPFAM" id="SSF55307">
    <property type="entry name" value="Tubulin C-terminal domain-like"/>
    <property type="match status" value="1"/>
</dbReference>
<dbReference type="PRINTS" id="PR00423">
    <property type="entry name" value="CELLDVISFTSZ"/>
</dbReference>
<dbReference type="InterPro" id="IPR008280">
    <property type="entry name" value="Tub_FtsZ_C"/>
</dbReference>
<keyword evidence="7" id="KW-1185">Reference proteome</keyword>
<evidence type="ECO:0000256" key="2">
    <source>
        <dbReference type="ARBA" id="ARBA00022741"/>
    </source>
</evidence>
<dbReference type="GO" id="GO:0000917">
    <property type="term" value="P:division septum assembly"/>
    <property type="evidence" value="ECO:0007669"/>
    <property type="project" value="UniProtKB-KW"/>
</dbReference>
<sequence>MTEEYIPIDFDIPEDKTQRLIKVIGVGGGGCNAVKNMYNEGISSVSFAICNTDSQSLVHSNVPVKILLGTGLGAGGVPEKGKSEAEQNIEDIKRLLSDGTKMVFVTAGMGGGTGTGAGPVVAGVAKSMGILTIGIVTIPFYFEKKRKIIKAIKGVEQMRKNVDALLIINNERLCDVYSDSPLPIKEAFKRADNILLNATKSISELITVEGDINLDFRDVENTLRSGGSAIMAMGRAKGEHRVENAIVSALDSPLLYGSDISQAKRILFNIYTSNDKPLLVEEMNEIDAFMDTLDVNIDVIWGTSTDDSLGEDAKVTILATGLDKSNVHEADEQTEEMSEHYDEIINKLYKPVRRKPAVAEETTVSPTIKEEPIEPKEAEPEFIVEPTIVPEPAVKVVSPEPEPAAQEPSGRLSFLDRLKARMRQLTSEMLEGGEE</sequence>
<name>A0A2N9QS94_9BACT</name>
<dbReference type="GO" id="GO:0005737">
    <property type="term" value="C:cytoplasm"/>
    <property type="evidence" value="ECO:0007669"/>
    <property type="project" value="UniProtKB-SubCell"/>
</dbReference>
<dbReference type="InterPro" id="IPR000158">
    <property type="entry name" value="Cell_div_FtsZ"/>
</dbReference>
<dbReference type="OrthoDB" id="9813375at2"/>
<evidence type="ECO:0000313" key="6">
    <source>
        <dbReference type="EMBL" id="SNR84992.1"/>
    </source>
</evidence>
<comment type="function">
    <text evidence="4">Essential cell division protein that forms a contractile ring structure (Z ring) at the future cell division site. The regulation of the ring assembly controls the timing and the location of cell division. One of the functions of the FtsZ ring is to recruit other cell division proteins to the septum to produce a new cell wall between the dividing cells. Binds GTP and shows GTPase activity.</text>
</comment>
<organism evidence="6 7">
    <name type="scientific">Prevotella jejuni</name>
    <dbReference type="NCBI Taxonomy" id="1177574"/>
    <lineage>
        <taxon>Bacteria</taxon>
        <taxon>Pseudomonadati</taxon>
        <taxon>Bacteroidota</taxon>
        <taxon>Bacteroidia</taxon>
        <taxon>Bacteroidales</taxon>
        <taxon>Prevotellaceae</taxon>
        <taxon>Prevotella</taxon>
    </lineage>
</organism>
<feature type="binding site" evidence="4">
    <location>
        <begin position="112"/>
        <end position="114"/>
    </location>
    <ligand>
        <name>GTP</name>
        <dbReference type="ChEBI" id="CHEBI:37565"/>
    </ligand>
</feature>
<evidence type="ECO:0000256" key="4">
    <source>
        <dbReference type="HAMAP-Rule" id="MF_00909"/>
    </source>
</evidence>
<reference evidence="6 7" key="1">
    <citation type="submission" date="2017-06" db="EMBL/GenBank/DDBJ databases">
        <authorList>
            <person name="Varghese N."/>
            <person name="Submissions S."/>
        </authorList>
    </citation>
    <scope>NUCLEOTIDE SEQUENCE [LARGE SCALE GENOMIC DNA]</scope>
    <source>
        <strain evidence="6 7">DSM 26989</strain>
    </source>
</reference>
<keyword evidence="4 6" id="KW-0132">Cell division</keyword>
<dbReference type="GO" id="GO:0005525">
    <property type="term" value="F:GTP binding"/>
    <property type="evidence" value="ECO:0007669"/>
    <property type="project" value="UniProtKB-UniRule"/>
</dbReference>
<dbReference type="AlphaFoldDB" id="A0A2N9QS94"/>
<evidence type="ECO:0000313" key="7">
    <source>
        <dbReference type="Proteomes" id="UP000198427"/>
    </source>
</evidence>
<dbReference type="GeneID" id="94030660"/>
<dbReference type="InterPro" id="IPR018316">
    <property type="entry name" value="Tubulin/FtsZ_2-layer-sand-dom"/>
</dbReference>
<dbReference type="KEGG" id="pje:CRM71_15240"/>
<dbReference type="Pfam" id="PF12327">
    <property type="entry name" value="FtsZ_C"/>
    <property type="match status" value="1"/>
</dbReference>
<dbReference type="Gene3D" id="3.40.50.1440">
    <property type="entry name" value="Tubulin/FtsZ, GTPase domain"/>
    <property type="match status" value="1"/>
</dbReference>
<dbReference type="Gene3D" id="3.30.1330.20">
    <property type="entry name" value="Tubulin/FtsZ, C-terminal domain"/>
    <property type="match status" value="1"/>
</dbReference>
<dbReference type="InterPro" id="IPR037103">
    <property type="entry name" value="Tubulin/FtsZ-like_C"/>
</dbReference>
<dbReference type="SMART" id="SM00865">
    <property type="entry name" value="Tubulin_C"/>
    <property type="match status" value="1"/>
</dbReference>
<dbReference type="SUPFAM" id="SSF52490">
    <property type="entry name" value="Tubulin nucleotide-binding domain-like"/>
    <property type="match status" value="1"/>
</dbReference>
<dbReference type="SMART" id="SM00864">
    <property type="entry name" value="Tubulin"/>
    <property type="match status" value="1"/>
</dbReference>
<comment type="caution">
    <text evidence="6">The sequence shown here is derived from an EMBL/GenBank/DDBJ whole genome shotgun (WGS) entry which is preliminary data.</text>
</comment>
<feature type="binding site" evidence="4">
    <location>
        <position position="147"/>
    </location>
    <ligand>
        <name>GTP</name>
        <dbReference type="ChEBI" id="CHEBI:37565"/>
    </ligand>
</feature>
<dbReference type="InterPro" id="IPR045061">
    <property type="entry name" value="FtsZ/CetZ"/>
</dbReference>
<keyword evidence="3 4" id="KW-0342">GTP-binding</keyword>
<dbReference type="InterPro" id="IPR036525">
    <property type="entry name" value="Tubulin/FtsZ_GTPase_sf"/>
</dbReference>
<feature type="binding site" evidence="4">
    <location>
        <position position="143"/>
    </location>
    <ligand>
        <name>GTP</name>
        <dbReference type="ChEBI" id="CHEBI:37565"/>
    </ligand>
</feature>
<keyword evidence="4" id="KW-0717">Septation</keyword>
<dbReference type="InterPro" id="IPR024757">
    <property type="entry name" value="FtsZ_C"/>
</dbReference>
<evidence type="ECO:0000256" key="1">
    <source>
        <dbReference type="ARBA" id="ARBA00009690"/>
    </source>
</evidence>
<gene>
    <name evidence="4" type="primary">ftsZ</name>
    <name evidence="6" type="ORF">SAMN06265364_11437</name>
</gene>
<dbReference type="RefSeq" id="WP_089366237.1">
    <property type="nucleotide sequence ID" value="NZ_CP023864.1"/>
</dbReference>
<dbReference type="PANTHER" id="PTHR30314:SF3">
    <property type="entry name" value="MITOCHONDRIAL DIVISION PROTEIN FSZA"/>
    <property type="match status" value="1"/>
</dbReference>
<proteinExistence type="inferred from homology"/>
<accession>A0A2N9QS94</accession>